<sequence length="86" mass="10378">MEEENNFHTWIRKKLEQEGYIRDELEGKVKEQLLFVPKDLQKLAEEAKFREKARAALHLYIESLRDSENHVQMKKQLLEGYLQYKG</sequence>
<comment type="caution">
    <text evidence="1">The sequence shown here is derived from an EMBL/GenBank/DDBJ whole genome shotgun (WGS) entry which is preliminary data.</text>
</comment>
<proteinExistence type="predicted"/>
<accession>A0ABV5WM35</accession>
<gene>
    <name evidence="1" type="ORF">ACFFMS_24905</name>
</gene>
<name>A0ABV5WM35_9BACI</name>
<keyword evidence="2" id="KW-1185">Reference proteome</keyword>
<dbReference type="RefSeq" id="WP_379951645.1">
    <property type="nucleotide sequence ID" value="NZ_JBHMAF010000193.1"/>
</dbReference>
<dbReference type="EMBL" id="JBHMAF010000193">
    <property type="protein sequence ID" value="MFB9761488.1"/>
    <property type="molecule type" value="Genomic_DNA"/>
</dbReference>
<reference evidence="1 2" key="1">
    <citation type="submission" date="2024-09" db="EMBL/GenBank/DDBJ databases">
        <authorList>
            <person name="Sun Q."/>
            <person name="Mori K."/>
        </authorList>
    </citation>
    <scope>NUCLEOTIDE SEQUENCE [LARGE SCALE GENOMIC DNA]</scope>
    <source>
        <strain evidence="1 2">JCM 11201</strain>
    </source>
</reference>
<dbReference type="Proteomes" id="UP001589609">
    <property type="component" value="Unassembled WGS sequence"/>
</dbReference>
<evidence type="ECO:0000313" key="2">
    <source>
        <dbReference type="Proteomes" id="UP001589609"/>
    </source>
</evidence>
<organism evidence="1 2">
    <name type="scientific">Ectobacillus funiculus</name>
    <dbReference type="NCBI Taxonomy" id="137993"/>
    <lineage>
        <taxon>Bacteria</taxon>
        <taxon>Bacillati</taxon>
        <taxon>Bacillota</taxon>
        <taxon>Bacilli</taxon>
        <taxon>Bacillales</taxon>
        <taxon>Bacillaceae</taxon>
        <taxon>Ectobacillus</taxon>
    </lineage>
</organism>
<protein>
    <submittedName>
        <fullName evidence="1">Uncharacterized protein</fullName>
    </submittedName>
</protein>
<evidence type="ECO:0000313" key="1">
    <source>
        <dbReference type="EMBL" id="MFB9761488.1"/>
    </source>
</evidence>